<dbReference type="Proteomes" id="UP001163603">
    <property type="component" value="Chromosome 1"/>
</dbReference>
<comment type="caution">
    <text evidence="1">The sequence shown here is derived from an EMBL/GenBank/DDBJ whole genome shotgun (WGS) entry which is preliminary data.</text>
</comment>
<evidence type="ECO:0000313" key="2">
    <source>
        <dbReference type="Proteomes" id="UP001163603"/>
    </source>
</evidence>
<protein>
    <submittedName>
        <fullName evidence="1">Uncharacterized protein</fullName>
    </submittedName>
</protein>
<evidence type="ECO:0000313" key="1">
    <source>
        <dbReference type="EMBL" id="KAJ0053914.1"/>
    </source>
</evidence>
<accession>A0ACC0ZPY5</accession>
<name>A0ACC0ZPY5_9ROSI</name>
<gene>
    <name evidence="1" type="ORF">Pint_00792</name>
</gene>
<keyword evidence="2" id="KW-1185">Reference proteome</keyword>
<reference evidence="2" key="1">
    <citation type="journal article" date="2023" name="G3 (Bethesda)">
        <title>Genome assembly and association tests identify interacting loci associated with vigor, precocity, and sex in interspecific pistachio rootstocks.</title>
        <authorList>
            <person name="Palmer W."/>
            <person name="Jacygrad E."/>
            <person name="Sagayaradj S."/>
            <person name="Cavanaugh K."/>
            <person name="Han R."/>
            <person name="Bertier L."/>
            <person name="Beede B."/>
            <person name="Kafkas S."/>
            <person name="Golino D."/>
            <person name="Preece J."/>
            <person name="Michelmore R."/>
        </authorList>
    </citation>
    <scope>NUCLEOTIDE SEQUENCE [LARGE SCALE GENOMIC DNA]</scope>
</reference>
<organism evidence="1 2">
    <name type="scientific">Pistacia integerrima</name>
    <dbReference type="NCBI Taxonomy" id="434235"/>
    <lineage>
        <taxon>Eukaryota</taxon>
        <taxon>Viridiplantae</taxon>
        <taxon>Streptophyta</taxon>
        <taxon>Embryophyta</taxon>
        <taxon>Tracheophyta</taxon>
        <taxon>Spermatophyta</taxon>
        <taxon>Magnoliopsida</taxon>
        <taxon>eudicotyledons</taxon>
        <taxon>Gunneridae</taxon>
        <taxon>Pentapetalae</taxon>
        <taxon>rosids</taxon>
        <taxon>malvids</taxon>
        <taxon>Sapindales</taxon>
        <taxon>Anacardiaceae</taxon>
        <taxon>Pistacia</taxon>
    </lineage>
</organism>
<sequence length="202" mass="23285">MDDSCAVCADTLEWVAYGPCGHRDVCSTCVARLRFICHDRRCCICKTECNVVFVTKAMGDYTKMISDFSVLPSELREGRVGPYWYHEDTQTFFDDVDHYKMIKAMCRLSCNVCDNMEEQAIDGAKRRAKFRNIEQLKGHLFHKHKLLMCSLCLEGRKVRFLYFAFYNILFPLERAGKHNSGHTFASFCFARDNIFGAPLNAP</sequence>
<proteinExistence type="predicted"/>
<dbReference type="EMBL" id="CM047736">
    <property type="protein sequence ID" value="KAJ0053914.1"/>
    <property type="molecule type" value="Genomic_DNA"/>
</dbReference>